<name>A0A9X2HAE8_9MICO</name>
<dbReference type="InterPro" id="IPR002347">
    <property type="entry name" value="SDR_fam"/>
</dbReference>
<reference evidence="3" key="1">
    <citation type="submission" date="2022-06" db="EMBL/GenBank/DDBJ databases">
        <title>Sequencing the genomes of 1000 actinobacteria strains.</title>
        <authorList>
            <person name="Klenk H.-P."/>
        </authorList>
    </citation>
    <scope>NUCLEOTIDE SEQUENCE</scope>
    <source>
        <strain evidence="3">DSM 22016</strain>
    </source>
</reference>
<gene>
    <name evidence="3" type="ORF">BJ978_003035</name>
</gene>
<dbReference type="RefSeq" id="WP_197738032.1">
    <property type="nucleotide sequence ID" value="NZ_BAAANU010000065.1"/>
</dbReference>
<evidence type="ECO:0000313" key="3">
    <source>
        <dbReference type="EMBL" id="MCP2372359.1"/>
    </source>
</evidence>
<dbReference type="Pfam" id="PF00106">
    <property type="entry name" value="adh_short"/>
    <property type="match status" value="1"/>
</dbReference>
<dbReference type="PANTHER" id="PTHR24320:SF148">
    <property type="entry name" value="NAD(P)-BINDING ROSSMANN-FOLD SUPERFAMILY PROTEIN"/>
    <property type="match status" value="1"/>
</dbReference>
<keyword evidence="4" id="KW-1185">Reference proteome</keyword>
<comment type="similarity">
    <text evidence="1">Belongs to the short-chain dehydrogenases/reductases (SDR) family.</text>
</comment>
<dbReference type="PANTHER" id="PTHR24320">
    <property type="entry name" value="RETINOL DEHYDROGENASE"/>
    <property type="match status" value="1"/>
</dbReference>
<organism evidence="3 4">
    <name type="scientific">Agromyces terreus</name>
    <dbReference type="NCBI Taxonomy" id="424795"/>
    <lineage>
        <taxon>Bacteria</taxon>
        <taxon>Bacillati</taxon>
        <taxon>Actinomycetota</taxon>
        <taxon>Actinomycetes</taxon>
        <taxon>Micrococcales</taxon>
        <taxon>Microbacteriaceae</taxon>
        <taxon>Agromyces</taxon>
    </lineage>
</organism>
<dbReference type="Gene3D" id="3.40.50.720">
    <property type="entry name" value="NAD(P)-binding Rossmann-like Domain"/>
    <property type="match status" value="1"/>
</dbReference>
<evidence type="ECO:0000313" key="4">
    <source>
        <dbReference type="Proteomes" id="UP001139722"/>
    </source>
</evidence>
<evidence type="ECO:0000256" key="1">
    <source>
        <dbReference type="ARBA" id="ARBA00006484"/>
    </source>
</evidence>
<dbReference type="PRINTS" id="PR00081">
    <property type="entry name" value="GDHRDH"/>
</dbReference>
<dbReference type="AlphaFoldDB" id="A0A9X2HAE8"/>
<accession>A0A9X2HAE8</accession>
<keyword evidence="2" id="KW-0560">Oxidoreductase</keyword>
<dbReference type="EMBL" id="JAMZDY010000001">
    <property type="protein sequence ID" value="MCP2372359.1"/>
    <property type="molecule type" value="Genomic_DNA"/>
</dbReference>
<proteinExistence type="inferred from homology"/>
<dbReference type="Proteomes" id="UP001139722">
    <property type="component" value="Unassembled WGS sequence"/>
</dbReference>
<protein>
    <submittedName>
        <fullName evidence="3">NAD(P)-dependent dehydrogenase (Short-subunit alcohol dehydrogenase family)</fullName>
    </submittedName>
</protein>
<dbReference type="SUPFAM" id="SSF51735">
    <property type="entry name" value="NAD(P)-binding Rossmann-fold domains"/>
    <property type="match status" value="1"/>
</dbReference>
<dbReference type="GO" id="GO:0016491">
    <property type="term" value="F:oxidoreductase activity"/>
    <property type="evidence" value="ECO:0007669"/>
    <property type="project" value="UniProtKB-KW"/>
</dbReference>
<sequence>MTGLRREHRTARLPDLSSTRALVTGASGGIGLEIARALARAGAEVVMPVRDRERGARAAADIRVGAPSARIECMRLDLARLDSVRALAAGLRDDGRPIDLLVLNAGIVLLGDRFRHVSVDGYELHFQTNFLGHAVLVLGILPLLLAGRARVAVQTSLAVANARLDLHDPLELDRYTPLRAYGASKLALGLFGVELGRRADALRVGLCHPGIVPDTGIAPGLRGGSPGPGARISRRLGGTPAEAARPALSALMTTPDPGMLVAPSGPFRLSGPPTQVRRFRRLDDTAAAAAVWNLADRVAAGETPRRLGRRT</sequence>
<evidence type="ECO:0000256" key="2">
    <source>
        <dbReference type="ARBA" id="ARBA00023002"/>
    </source>
</evidence>
<dbReference type="InterPro" id="IPR036291">
    <property type="entry name" value="NAD(P)-bd_dom_sf"/>
</dbReference>
<comment type="caution">
    <text evidence="3">The sequence shown here is derived from an EMBL/GenBank/DDBJ whole genome shotgun (WGS) entry which is preliminary data.</text>
</comment>